<dbReference type="AlphaFoldDB" id="A0A9Q0K323"/>
<sequence>MMCLEFYEQSSSWIEVELPFDLVSCINGNCTKVGSISQPRKKEDRLEEGFDAPEQGEVSKSIHNDRELAEESSDQVLLPVRRRISLTKMSETSIWVTGESGSIYERIWNGVQWVIARHDFLTLADPAVSVLIVNQTILAPSEAGNLYQVEFCIHCCSFDIRGKLSLTKAL</sequence>
<accession>A0A9Q0K323</accession>
<keyword evidence="3" id="KW-1185">Reference proteome</keyword>
<evidence type="ECO:0000313" key="3">
    <source>
        <dbReference type="Proteomes" id="UP001141806"/>
    </source>
</evidence>
<dbReference type="Proteomes" id="UP001141806">
    <property type="component" value="Unassembled WGS sequence"/>
</dbReference>
<organism evidence="2 3">
    <name type="scientific">Protea cynaroides</name>
    <dbReference type="NCBI Taxonomy" id="273540"/>
    <lineage>
        <taxon>Eukaryota</taxon>
        <taxon>Viridiplantae</taxon>
        <taxon>Streptophyta</taxon>
        <taxon>Embryophyta</taxon>
        <taxon>Tracheophyta</taxon>
        <taxon>Spermatophyta</taxon>
        <taxon>Magnoliopsida</taxon>
        <taxon>Proteales</taxon>
        <taxon>Proteaceae</taxon>
        <taxon>Protea</taxon>
    </lineage>
</organism>
<name>A0A9Q0K323_9MAGN</name>
<evidence type="ECO:0000313" key="2">
    <source>
        <dbReference type="EMBL" id="KAJ4961291.1"/>
    </source>
</evidence>
<dbReference type="OrthoDB" id="1715431at2759"/>
<protein>
    <submittedName>
        <fullName evidence="2">Uncharacterized protein</fullName>
    </submittedName>
</protein>
<dbReference type="EMBL" id="JAMYWD010000009">
    <property type="protein sequence ID" value="KAJ4961291.1"/>
    <property type="molecule type" value="Genomic_DNA"/>
</dbReference>
<evidence type="ECO:0000256" key="1">
    <source>
        <dbReference type="SAM" id="MobiDB-lite"/>
    </source>
</evidence>
<dbReference type="PANTHER" id="PTHR36893">
    <property type="entry name" value="OS01G0275950 PROTEIN"/>
    <property type="match status" value="1"/>
</dbReference>
<proteinExistence type="predicted"/>
<feature type="region of interest" description="Disordered" evidence="1">
    <location>
        <begin position="36"/>
        <end position="57"/>
    </location>
</feature>
<reference evidence="2" key="1">
    <citation type="journal article" date="2023" name="Plant J.">
        <title>The genome of the king protea, Protea cynaroides.</title>
        <authorList>
            <person name="Chang J."/>
            <person name="Duong T.A."/>
            <person name="Schoeman C."/>
            <person name="Ma X."/>
            <person name="Roodt D."/>
            <person name="Barker N."/>
            <person name="Li Z."/>
            <person name="Van de Peer Y."/>
            <person name="Mizrachi E."/>
        </authorList>
    </citation>
    <scope>NUCLEOTIDE SEQUENCE</scope>
    <source>
        <tissue evidence="2">Young leaves</tissue>
    </source>
</reference>
<comment type="caution">
    <text evidence="2">The sequence shown here is derived from an EMBL/GenBank/DDBJ whole genome shotgun (WGS) entry which is preliminary data.</text>
</comment>
<gene>
    <name evidence="2" type="ORF">NE237_021201</name>
</gene>
<dbReference type="PANTHER" id="PTHR36893:SF1">
    <property type="entry name" value="BULB-TYPE LECTIN DOMAIN-CONTAINING PROTEIN"/>
    <property type="match status" value="1"/>
</dbReference>